<evidence type="ECO:0000313" key="2">
    <source>
        <dbReference type="EMBL" id="GAA3065663.1"/>
    </source>
</evidence>
<dbReference type="Proteomes" id="UP001500236">
    <property type="component" value="Unassembled WGS sequence"/>
</dbReference>
<keyword evidence="3" id="KW-1185">Reference proteome</keyword>
<dbReference type="SUPFAM" id="SSF53850">
    <property type="entry name" value="Periplasmic binding protein-like II"/>
    <property type="match status" value="1"/>
</dbReference>
<reference evidence="3" key="1">
    <citation type="journal article" date="2019" name="Int. J. Syst. Evol. Microbiol.">
        <title>The Global Catalogue of Microorganisms (GCM) 10K type strain sequencing project: providing services to taxonomists for standard genome sequencing and annotation.</title>
        <authorList>
            <consortium name="The Broad Institute Genomics Platform"/>
            <consortium name="The Broad Institute Genome Sequencing Center for Infectious Disease"/>
            <person name="Wu L."/>
            <person name="Ma J."/>
        </authorList>
    </citation>
    <scope>NUCLEOTIDE SEQUENCE [LARGE SCALE GENOMIC DNA]</scope>
    <source>
        <strain evidence="3">JCM 14309</strain>
    </source>
</reference>
<protein>
    <submittedName>
        <fullName evidence="2">Extracellular solute-binding protein</fullName>
    </submittedName>
</protein>
<evidence type="ECO:0000313" key="3">
    <source>
        <dbReference type="Proteomes" id="UP001500236"/>
    </source>
</evidence>
<dbReference type="PANTHER" id="PTHR43649">
    <property type="entry name" value="ARABINOSE-BINDING PROTEIN-RELATED"/>
    <property type="match status" value="1"/>
</dbReference>
<dbReference type="Pfam" id="PF01547">
    <property type="entry name" value="SBP_bac_1"/>
    <property type="match status" value="1"/>
</dbReference>
<dbReference type="RefSeq" id="WP_344683811.1">
    <property type="nucleotide sequence ID" value="NZ_BAAAVT010000010.1"/>
</dbReference>
<name>A0ABP6M1W0_9MICC</name>
<dbReference type="Gene3D" id="3.40.190.10">
    <property type="entry name" value="Periplasmic binding protein-like II"/>
    <property type="match status" value="2"/>
</dbReference>
<dbReference type="InterPro" id="IPR006059">
    <property type="entry name" value="SBP"/>
</dbReference>
<accession>A0ABP6M1W0</accession>
<organism evidence="2 3">
    <name type="scientific">Nesterenkonia aethiopica</name>
    <dbReference type="NCBI Taxonomy" id="269144"/>
    <lineage>
        <taxon>Bacteria</taxon>
        <taxon>Bacillati</taxon>
        <taxon>Actinomycetota</taxon>
        <taxon>Actinomycetes</taxon>
        <taxon>Micrococcales</taxon>
        <taxon>Micrococcaceae</taxon>
        <taxon>Nesterenkonia</taxon>
    </lineage>
</organism>
<gene>
    <name evidence="2" type="ORF">GCM10010529_18270</name>
</gene>
<feature type="region of interest" description="Disordered" evidence="1">
    <location>
        <begin position="1"/>
        <end position="22"/>
    </location>
</feature>
<dbReference type="EMBL" id="BAAAVT010000010">
    <property type="protein sequence ID" value="GAA3065663.1"/>
    <property type="molecule type" value="Genomic_DNA"/>
</dbReference>
<dbReference type="PANTHER" id="PTHR43649:SF11">
    <property type="entry name" value="ABC TRANSPORTER SUBSTRATE-BINDING PROTEIN YESO-RELATED"/>
    <property type="match status" value="1"/>
</dbReference>
<proteinExistence type="predicted"/>
<evidence type="ECO:0000256" key="1">
    <source>
        <dbReference type="SAM" id="MobiDB-lite"/>
    </source>
</evidence>
<feature type="compositionally biased region" description="Low complexity" evidence="1">
    <location>
        <begin position="1"/>
        <end position="16"/>
    </location>
</feature>
<comment type="caution">
    <text evidence="2">The sequence shown here is derived from an EMBL/GenBank/DDBJ whole genome shotgun (WGS) entry which is preliminary data.</text>
</comment>
<sequence length="439" mass="48196">MTTTTRPSLPDAAPSRPSRRSRSWTRPLGALLVAGLAATACGDGGGDEDVTLTFTWWGGDVRHQYTQEAIEIFEDEHPHISIEPRFNEWDGYWDQLATQTAGGDTPDIIQMDLVYLREYIESGILLPLDQVETREFTQELLDTGSLDGELYAMPVGQTALTFATNPELIEEAGESVPDDTAWTWEDLKEVGAAVSENTDGYGLASFFDSGGLELWLRQTYGSSMVDDDGQLASEPDQVVPYFEMLGEFQDAGVLPSAAEMSEQHGIAREQTLIATGDAAVAPVWDAMLVALSGGEGSELEPFMAPSLTGDATEAGMYYKASMFYSVAARSEHPEEAQQFVDFLVNDERVGELQQIERGIPGNGAIRDLVREDLGEVETKVVEYSESLEDVVADAPPMPPEGYGAVQDIIMRYQDEFFFGRLSAEETAERLHSEIEDALR</sequence>
<dbReference type="InterPro" id="IPR050490">
    <property type="entry name" value="Bact_solute-bd_prot1"/>
</dbReference>